<dbReference type="Proteomes" id="UP001419268">
    <property type="component" value="Unassembled WGS sequence"/>
</dbReference>
<proteinExistence type="predicted"/>
<protein>
    <recommendedName>
        <fullName evidence="3">Mitochondrial ATPase complex subunit ATP10</fullName>
    </recommendedName>
</protein>
<name>A0AAP0KUZ0_9MAGN</name>
<reference evidence="1 2" key="1">
    <citation type="submission" date="2024-01" db="EMBL/GenBank/DDBJ databases">
        <title>Genome assemblies of Stephania.</title>
        <authorList>
            <person name="Yang L."/>
        </authorList>
    </citation>
    <scope>NUCLEOTIDE SEQUENCE [LARGE SCALE GENOMIC DNA]</scope>
    <source>
        <strain evidence="1">JXDWG</strain>
        <tissue evidence="1">Leaf</tissue>
    </source>
</reference>
<dbReference type="PANTHER" id="PTHR28106">
    <property type="entry name" value="MITOCHONDRIAL ATPASE COMPLEX SUBUNIT ATP10"/>
    <property type="match status" value="1"/>
</dbReference>
<comment type="caution">
    <text evidence="1">The sequence shown here is derived from an EMBL/GenBank/DDBJ whole genome shotgun (WGS) entry which is preliminary data.</text>
</comment>
<dbReference type="AlphaFoldDB" id="A0AAP0KUZ0"/>
<dbReference type="PANTHER" id="PTHR28106:SF1">
    <property type="entry name" value="MITOCHONDRIAL ATPASE COMPLEX SUBUNIT ATP10"/>
    <property type="match status" value="1"/>
</dbReference>
<evidence type="ECO:0008006" key="3">
    <source>
        <dbReference type="Google" id="ProtNLM"/>
    </source>
</evidence>
<dbReference type="InterPro" id="IPR007849">
    <property type="entry name" value="ATP10"/>
</dbReference>
<organism evidence="1 2">
    <name type="scientific">Stephania cephalantha</name>
    <dbReference type="NCBI Taxonomy" id="152367"/>
    <lineage>
        <taxon>Eukaryota</taxon>
        <taxon>Viridiplantae</taxon>
        <taxon>Streptophyta</taxon>
        <taxon>Embryophyta</taxon>
        <taxon>Tracheophyta</taxon>
        <taxon>Spermatophyta</taxon>
        <taxon>Magnoliopsida</taxon>
        <taxon>Ranunculales</taxon>
        <taxon>Menispermaceae</taxon>
        <taxon>Menispermoideae</taxon>
        <taxon>Cissampelideae</taxon>
        <taxon>Stephania</taxon>
    </lineage>
</organism>
<evidence type="ECO:0000313" key="1">
    <source>
        <dbReference type="EMBL" id="KAK9158735.1"/>
    </source>
</evidence>
<dbReference type="GO" id="GO:0033615">
    <property type="term" value="P:mitochondrial proton-transporting ATP synthase complex assembly"/>
    <property type="evidence" value="ECO:0007669"/>
    <property type="project" value="TreeGrafter"/>
</dbReference>
<dbReference type="Pfam" id="PF05176">
    <property type="entry name" value="ATP-synt_10"/>
    <property type="match status" value="1"/>
</dbReference>
<dbReference type="GO" id="GO:0005743">
    <property type="term" value="C:mitochondrial inner membrane"/>
    <property type="evidence" value="ECO:0007669"/>
    <property type="project" value="TreeGrafter"/>
</dbReference>
<keyword evidence="2" id="KW-1185">Reference proteome</keyword>
<gene>
    <name evidence="1" type="ORF">Scep_005309</name>
</gene>
<sequence>MLKFRRSRIHHLLQNPFSQESKSVAETILRREEITFHPSHRTTYRFLDIYQIGNKVAIEKERARLKDEMNRGYFADISELKKHGGKVSVANKIMIPAMAAVKFPDLEVNLSNGTSIKLPNGTNQDNKGGSSKVISPGPSLVCLSFRASSQKMIESWSVPVSDAFRTSKVFRLYEVSLIDSWFLSLKPIKQLLLRVMRKSKTGESNALERQIVYAFGDHYYFRKSLNILNLLTGYIFLLDGFGRIRWQGSGFATKEELTSLLSCTSLLLEENEMAASKPQ</sequence>
<accession>A0AAP0KUZ0</accession>
<evidence type="ECO:0000313" key="2">
    <source>
        <dbReference type="Proteomes" id="UP001419268"/>
    </source>
</evidence>
<dbReference type="EMBL" id="JBBNAG010000002">
    <property type="protein sequence ID" value="KAK9158735.1"/>
    <property type="molecule type" value="Genomic_DNA"/>
</dbReference>